<dbReference type="EMBL" id="CP059488">
    <property type="protein sequence ID" value="QQD71919.1"/>
    <property type="molecule type" value="Genomic_DNA"/>
</dbReference>
<accession>A0A7T5BG49</accession>
<organism evidence="1 2">
    <name type="scientific">Acidithiobacillus ferrivorans</name>
    <dbReference type="NCBI Taxonomy" id="160808"/>
    <lineage>
        <taxon>Bacteria</taxon>
        <taxon>Pseudomonadati</taxon>
        <taxon>Pseudomonadota</taxon>
        <taxon>Acidithiobacillia</taxon>
        <taxon>Acidithiobacillales</taxon>
        <taxon>Acidithiobacillaceae</taxon>
        <taxon>Acidithiobacillus</taxon>
    </lineage>
</organism>
<name>A0A7T5BG49_9PROT</name>
<sequence>MLKTEMDVPEALVLRRRPVVLKQYSGHRDDPPDATEIERRRSAPGLYSRTAVYSSSLVRTFAEAYLEIIYLCHVQNKAVTNINDIIKSELTKHRLDLFSNKRNYYSGFRQPYFSPDFGGTYIYDFKDSQVQEISDGYEIESVKPATIKGSNYPVCAIIHKDTKEVDLRCAHAAILSDLENAARKNLPVRAFCCGSIEMVNDRCDLHIHNLDLIYLRNKS</sequence>
<proteinExistence type="predicted"/>
<dbReference type="Proteomes" id="UP000595420">
    <property type="component" value="Chromosome"/>
</dbReference>
<evidence type="ECO:0000313" key="1">
    <source>
        <dbReference type="EMBL" id="QQD71919.1"/>
    </source>
</evidence>
<reference evidence="1 2" key="1">
    <citation type="submission" date="2020-07" db="EMBL/GenBank/DDBJ databases">
        <title>Complete genome sequence analysis of Acidithiobacillus ferrivorans XJFY6S-08 reveals extreme environmental adaptation to alpine acid mine drainage.</title>
        <authorList>
            <person name="Yan L."/>
            <person name="Ni Y."/>
        </authorList>
    </citation>
    <scope>NUCLEOTIDE SEQUENCE [LARGE SCALE GENOMIC DNA]</scope>
    <source>
        <strain evidence="1 2">XJFY6S-08</strain>
    </source>
</reference>
<dbReference type="AlphaFoldDB" id="A0A7T5BG49"/>
<protein>
    <submittedName>
        <fullName evidence="1">Uncharacterized protein</fullName>
    </submittedName>
</protein>
<evidence type="ECO:0000313" key="2">
    <source>
        <dbReference type="Proteomes" id="UP000595420"/>
    </source>
</evidence>
<gene>
    <name evidence="1" type="ORF">H2515_10830</name>
</gene>